<dbReference type="InterPro" id="IPR035482">
    <property type="entry name" value="SIS_PGI_2"/>
</dbReference>
<protein>
    <recommendedName>
        <fullName evidence="3 8">Glucose-6-phosphate isomerase</fullName>
        <ecNumber evidence="3 8">5.3.1.9</ecNumber>
    </recommendedName>
</protein>
<dbReference type="GO" id="GO:0048029">
    <property type="term" value="F:monosaccharide binding"/>
    <property type="evidence" value="ECO:0007669"/>
    <property type="project" value="TreeGrafter"/>
</dbReference>
<dbReference type="GO" id="GO:0004347">
    <property type="term" value="F:glucose-6-phosphate isomerase activity"/>
    <property type="evidence" value="ECO:0007669"/>
    <property type="project" value="UniProtKB-EC"/>
</dbReference>
<dbReference type="NCBIfam" id="NF001211">
    <property type="entry name" value="PRK00179.1"/>
    <property type="match status" value="1"/>
</dbReference>
<dbReference type="PROSITE" id="PS51463">
    <property type="entry name" value="P_GLUCOSE_ISOMERASE_3"/>
    <property type="match status" value="1"/>
</dbReference>
<dbReference type="InterPro" id="IPR023096">
    <property type="entry name" value="G6P_Isomerase_C"/>
</dbReference>
<comment type="similarity">
    <text evidence="2 8">Belongs to the GPI family.</text>
</comment>
<dbReference type="PROSITE" id="PS00174">
    <property type="entry name" value="P_GLUCOSE_ISOMERASE_2"/>
    <property type="match status" value="1"/>
</dbReference>
<evidence type="ECO:0000256" key="2">
    <source>
        <dbReference type="ARBA" id="ARBA00006604"/>
    </source>
</evidence>
<evidence type="ECO:0000313" key="9">
    <source>
        <dbReference type="EMBL" id="CAD9089203.1"/>
    </source>
</evidence>
<dbReference type="SUPFAM" id="SSF53697">
    <property type="entry name" value="SIS domain"/>
    <property type="match status" value="1"/>
</dbReference>
<dbReference type="AlphaFoldDB" id="A0A7S1KYM6"/>
<comment type="pathway">
    <text evidence="1 8">Carbohydrate degradation; glycolysis; D-glyceraldehyde 3-phosphate and glycerone phosphate from D-glucose: step 2/4.</text>
</comment>
<sequence length="640" mass="70411">MEKSVLPETFKDEDKAVFESSRGYVFMDQLTQHIIHVQPNQQVHSLAAFFARQQQIQHTNRALYGNATALADSNAWLNLEKLALMNNADKIQNVLTGEGALRQQEFTVTVPLGETTTTGENMVFLDASKSHVRSNWKAGFAKLLTSVNFEGARAAMFAGEPINTTENRSVLHVALREMDSSAVVKDMNGDDVMPKVRAVRDKMKAFSEKVRSGAWTGHTGKRVRYLVNIGIGGSDLGPVMATEALKPYCTKDITPYFVSNVDGAHMATTLEKINPEETLFIVASKTFTTQETLQNARIARAFLLDHYGGEEKAKGAVAKHFIALSTNAKEVEKFGIDTENMFEFWDWVGGRYSMWSAIGMPICLCIGYENFAEMLTGANIMDQHFRNAPAESNLPVMLAMTGIYYGNFRGCDTHAVLPYSQFLHRFPAYLQQLDMESNGKSASKSANRTGVDVHTGPIIFGEPGTNGQHAFYQLIHQGTRVVPCDFIGTIETHCPISNGESHKMLMANMFAQAEALVVGKTINVAMNELNENKSLNPNKKEALVAHKAFPGDRPSNTILLRHLTPRSFGALVAAYEHKVFTQGVVWGINSYDQWGVELGKVLTNNMLGEMVPGAKGVGHDHSTNALLTMFNASLAAAQAS</sequence>
<dbReference type="PANTHER" id="PTHR11469:SF1">
    <property type="entry name" value="GLUCOSE-6-PHOSPHATE ISOMERASE"/>
    <property type="match status" value="1"/>
</dbReference>
<dbReference type="PROSITE" id="PS00765">
    <property type="entry name" value="P_GLUCOSE_ISOMERASE_1"/>
    <property type="match status" value="1"/>
</dbReference>
<keyword evidence="5 8" id="KW-0324">Glycolysis</keyword>
<evidence type="ECO:0000256" key="3">
    <source>
        <dbReference type="ARBA" id="ARBA00011952"/>
    </source>
</evidence>
<evidence type="ECO:0000256" key="6">
    <source>
        <dbReference type="ARBA" id="ARBA00023235"/>
    </source>
</evidence>
<dbReference type="FunFam" id="3.40.50.10490:FF:000004">
    <property type="entry name" value="Glucose-6-phosphate isomerase"/>
    <property type="match status" value="1"/>
</dbReference>
<dbReference type="InterPro" id="IPR018189">
    <property type="entry name" value="Phosphoglucose_isomerase_CS"/>
</dbReference>
<dbReference type="GO" id="GO:0051156">
    <property type="term" value="P:glucose 6-phosphate metabolic process"/>
    <property type="evidence" value="ECO:0007669"/>
    <property type="project" value="TreeGrafter"/>
</dbReference>
<dbReference type="CDD" id="cd05015">
    <property type="entry name" value="SIS_PGI_1"/>
    <property type="match status" value="1"/>
</dbReference>
<evidence type="ECO:0000256" key="4">
    <source>
        <dbReference type="ARBA" id="ARBA00022432"/>
    </source>
</evidence>
<dbReference type="Gene3D" id="1.10.1390.10">
    <property type="match status" value="1"/>
</dbReference>
<dbReference type="HAMAP" id="MF_00473">
    <property type="entry name" value="G6P_isomerase"/>
    <property type="match status" value="1"/>
</dbReference>
<dbReference type="Gene3D" id="3.40.50.10490">
    <property type="entry name" value="Glucose-6-phosphate isomerase like protein, domain 1"/>
    <property type="match status" value="2"/>
</dbReference>
<dbReference type="PRINTS" id="PR00662">
    <property type="entry name" value="G6PISOMERASE"/>
</dbReference>
<gene>
    <name evidence="9" type="ORF">NDES1114_LOCUS854</name>
</gene>
<name>A0A7S1KYM6_NEODS</name>
<dbReference type="InterPro" id="IPR001672">
    <property type="entry name" value="G6P_Isomerase"/>
</dbReference>
<dbReference type="GO" id="GO:0006094">
    <property type="term" value="P:gluconeogenesis"/>
    <property type="evidence" value="ECO:0007669"/>
    <property type="project" value="UniProtKB-KW"/>
</dbReference>
<comment type="catalytic activity">
    <reaction evidence="7 8">
        <text>alpha-D-glucose 6-phosphate = beta-D-fructose 6-phosphate</text>
        <dbReference type="Rhea" id="RHEA:11816"/>
        <dbReference type="ChEBI" id="CHEBI:57634"/>
        <dbReference type="ChEBI" id="CHEBI:58225"/>
        <dbReference type="EC" id="5.3.1.9"/>
    </reaction>
</comment>
<evidence type="ECO:0000256" key="7">
    <source>
        <dbReference type="ARBA" id="ARBA00029321"/>
    </source>
</evidence>
<organism evidence="9">
    <name type="scientific">Neobodo designis</name>
    <name type="common">Flagellated protozoan</name>
    <name type="synonym">Bodo designis</name>
    <dbReference type="NCBI Taxonomy" id="312471"/>
    <lineage>
        <taxon>Eukaryota</taxon>
        <taxon>Discoba</taxon>
        <taxon>Euglenozoa</taxon>
        <taxon>Kinetoplastea</taxon>
        <taxon>Metakinetoplastina</taxon>
        <taxon>Neobodonida</taxon>
        <taxon>Neobodo</taxon>
    </lineage>
</organism>
<proteinExistence type="inferred from homology"/>
<evidence type="ECO:0000256" key="5">
    <source>
        <dbReference type="ARBA" id="ARBA00023152"/>
    </source>
</evidence>
<keyword evidence="6 8" id="KW-0413">Isomerase</keyword>
<evidence type="ECO:0000256" key="8">
    <source>
        <dbReference type="RuleBase" id="RU000612"/>
    </source>
</evidence>
<dbReference type="UniPathway" id="UPA00109">
    <property type="reaction ID" value="UER00181"/>
</dbReference>
<keyword evidence="4 8" id="KW-0312">Gluconeogenesis</keyword>
<dbReference type="InterPro" id="IPR035476">
    <property type="entry name" value="SIS_PGI_1"/>
</dbReference>
<dbReference type="EC" id="5.3.1.9" evidence="3 8"/>
<dbReference type="PANTHER" id="PTHR11469">
    <property type="entry name" value="GLUCOSE-6-PHOSPHATE ISOMERASE"/>
    <property type="match status" value="1"/>
</dbReference>
<dbReference type="EMBL" id="HBGF01001226">
    <property type="protein sequence ID" value="CAD9089203.1"/>
    <property type="molecule type" value="Transcribed_RNA"/>
</dbReference>
<accession>A0A7S1KYM6</accession>
<dbReference type="Pfam" id="PF00342">
    <property type="entry name" value="PGI"/>
    <property type="match status" value="1"/>
</dbReference>
<dbReference type="GO" id="GO:0005829">
    <property type="term" value="C:cytosol"/>
    <property type="evidence" value="ECO:0007669"/>
    <property type="project" value="TreeGrafter"/>
</dbReference>
<reference evidence="9" key="1">
    <citation type="submission" date="2021-01" db="EMBL/GenBank/DDBJ databases">
        <authorList>
            <person name="Corre E."/>
            <person name="Pelletier E."/>
            <person name="Niang G."/>
            <person name="Scheremetjew M."/>
            <person name="Finn R."/>
            <person name="Kale V."/>
            <person name="Holt S."/>
            <person name="Cochrane G."/>
            <person name="Meng A."/>
            <person name="Brown T."/>
            <person name="Cohen L."/>
        </authorList>
    </citation>
    <scope>NUCLEOTIDE SEQUENCE</scope>
    <source>
        <strain evidence="9">CCAP 1951/1</strain>
    </source>
</reference>
<dbReference type="CDD" id="cd05016">
    <property type="entry name" value="SIS_PGI_2"/>
    <property type="match status" value="1"/>
</dbReference>
<dbReference type="GO" id="GO:0097367">
    <property type="term" value="F:carbohydrate derivative binding"/>
    <property type="evidence" value="ECO:0007669"/>
    <property type="project" value="InterPro"/>
</dbReference>
<dbReference type="GO" id="GO:0006096">
    <property type="term" value="P:glycolytic process"/>
    <property type="evidence" value="ECO:0007669"/>
    <property type="project" value="UniProtKB-UniPathway"/>
</dbReference>
<evidence type="ECO:0000256" key="1">
    <source>
        <dbReference type="ARBA" id="ARBA00004926"/>
    </source>
</evidence>
<dbReference type="InterPro" id="IPR046348">
    <property type="entry name" value="SIS_dom_sf"/>
</dbReference>